<organism evidence="2 3">
    <name type="scientific">Pararcticibacter amylolyticus</name>
    <dbReference type="NCBI Taxonomy" id="2173175"/>
    <lineage>
        <taxon>Bacteria</taxon>
        <taxon>Pseudomonadati</taxon>
        <taxon>Bacteroidota</taxon>
        <taxon>Sphingobacteriia</taxon>
        <taxon>Sphingobacteriales</taxon>
        <taxon>Sphingobacteriaceae</taxon>
        <taxon>Pararcticibacter</taxon>
    </lineage>
</organism>
<dbReference type="InterPro" id="IPR054203">
    <property type="entry name" value="DUF6908"/>
</dbReference>
<sequence>MNGKQHLKIENEPFMPLTIENIGVAYGGEAALYSLCHYYVQLGDLMADPEVCFVVVDHRGGQTEAYEDVQVTPYSFKQSNMGIDEESLTFNENGVIIRCDDMMQHDHAEFAEQWLTNIWQQGFLRG</sequence>
<evidence type="ECO:0000259" key="1">
    <source>
        <dbReference type="Pfam" id="PF21849"/>
    </source>
</evidence>
<evidence type="ECO:0000313" key="2">
    <source>
        <dbReference type="EMBL" id="PWG80789.1"/>
    </source>
</evidence>
<evidence type="ECO:0000313" key="3">
    <source>
        <dbReference type="Proteomes" id="UP000245647"/>
    </source>
</evidence>
<gene>
    <name evidence="2" type="ORF">DDR33_10040</name>
</gene>
<keyword evidence="3" id="KW-1185">Reference proteome</keyword>
<comment type="caution">
    <text evidence="2">The sequence shown here is derived from an EMBL/GenBank/DDBJ whole genome shotgun (WGS) entry which is preliminary data.</text>
</comment>
<accession>A0A2U2PI20</accession>
<dbReference type="Pfam" id="PF21849">
    <property type="entry name" value="DUF6908"/>
    <property type="match status" value="1"/>
</dbReference>
<feature type="domain" description="DUF6908" evidence="1">
    <location>
        <begin position="5"/>
        <end position="124"/>
    </location>
</feature>
<name>A0A2U2PI20_9SPHI</name>
<protein>
    <recommendedName>
        <fullName evidence="1">DUF6908 domain-containing protein</fullName>
    </recommendedName>
</protein>
<dbReference type="Proteomes" id="UP000245647">
    <property type="component" value="Unassembled WGS sequence"/>
</dbReference>
<proteinExistence type="predicted"/>
<dbReference type="AlphaFoldDB" id="A0A2U2PI20"/>
<dbReference type="EMBL" id="QEAS01000007">
    <property type="protein sequence ID" value="PWG80789.1"/>
    <property type="molecule type" value="Genomic_DNA"/>
</dbReference>
<reference evidence="2 3" key="1">
    <citation type="submission" date="2018-04" db="EMBL/GenBank/DDBJ databases">
        <title>Pedobacter chongqingensis sp. nov., isolated from a rottenly hemp rope.</title>
        <authorList>
            <person name="Cai Y."/>
        </authorList>
    </citation>
    <scope>NUCLEOTIDE SEQUENCE [LARGE SCALE GENOMIC DNA]</scope>
    <source>
        <strain evidence="2 3">FJ4-8</strain>
    </source>
</reference>